<evidence type="ECO:0000313" key="6">
    <source>
        <dbReference type="EMBL" id="PZE16476.1"/>
    </source>
</evidence>
<feature type="transmembrane region" description="Helical" evidence="4">
    <location>
        <begin position="243"/>
        <end position="261"/>
    </location>
</feature>
<evidence type="ECO:0000259" key="5">
    <source>
        <dbReference type="Pfam" id="PF00535"/>
    </source>
</evidence>
<feature type="domain" description="Glycosyltransferase 2-like" evidence="5">
    <location>
        <begin position="9"/>
        <end position="127"/>
    </location>
</feature>
<dbReference type="Proteomes" id="UP000249248">
    <property type="component" value="Unassembled WGS sequence"/>
</dbReference>
<comment type="similarity">
    <text evidence="1">Belongs to the glycosyltransferase 2 family.</text>
</comment>
<evidence type="ECO:0000256" key="4">
    <source>
        <dbReference type="SAM" id="Phobius"/>
    </source>
</evidence>
<dbReference type="GO" id="GO:0016757">
    <property type="term" value="F:glycosyltransferase activity"/>
    <property type="evidence" value="ECO:0007669"/>
    <property type="project" value="UniProtKB-KW"/>
</dbReference>
<dbReference type="EMBL" id="QKSB01000008">
    <property type="protein sequence ID" value="PZE16476.1"/>
    <property type="molecule type" value="Genomic_DNA"/>
</dbReference>
<dbReference type="Gene3D" id="3.90.550.10">
    <property type="entry name" value="Spore Coat Polysaccharide Biosynthesis Protein SpsA, Chain A"/>
    <property type="match status" value="1"/>
</dbReference>
<gene>
    <name evidence="6" type="ORF">DNU06_13085</name>
</gene>
<dbReference type="PANTHER" id="PTHR43630">
    <property type="entry name" value="POLY-BETA-1,6-N-ACETYL-D-GLUCOSAMINE SYNTHASE"/>
    <property type="match status" value="1"/>
</dbReference>
<keyword evidence="7" id="KW-1185">Reference proteome</keyword>
<reference evidence="6 7" key="1">
    <citation type="submission" date="2018-06" db="EMBL/GenBank/DDBJ databases">
        <title>The draft genome sequence of Crocinitomix sp. SM1701.</title>
        <authorList>
            <person name="Zhang X."/>
        </authorList>
    </citation>
    <scope>NUCLEOTIDE SEQUENCE [LARGE SCALE GENOMIC DNA]</scope>
    <source>
        <strain evidence="6 7">SM1701</strain>
    </source>
</reference>
<evidence type="ECO:0000256" key="2">
    <source>
        <dbReference type="ARBA" id="ARBA00022676"/>
    </source>
</evidence>
<protein>
    <submittedName>
        <fullName evidence="6">Glycosyltransferase family 2 protein</fullName>
    </submittedName>
</protein>
<dbReference type="PANTHER" id="PTHR43630:SF1">
    <property type="entry name" value="POLY-BETA-1,6-N-ACETYL-D-GLUCOSAMINE SYNTHASE"/>
    <property type="match status" value="1"/>
</dbReference>
<sequence length="339" mass="38117">MNLNKPKVSIIIPCRNEVKYIAKNIDSILSQNYTGEIEVLVVDGFSDDGTRDLIKKYDHALVKLIDNPNKFTPDALNIGVDAAEGDIFIILGGHAYLEESFVKLNVEALQKDKSVGCAGGKIVNIFENETGAIISKAMGSVFGVGNATFRTGGKTGYVDTVAFGAYYKKVHYEIGKFDEDLVRNQDDEYNYKVNKAGYKIFFNPDITSYYYVRGSIKKLFKQYYQYGYWKVYVNKKHGTITTVRQLVPMLFVLGLLFGVFISLLVPLFWWIMLLGVSMYAALALYFGQKVSDHFTEGLKISSVFPILHFSYGSGYLKGIYDFIFIGKKPSQKSKTTSRG</sequence>
<keyword evidence="2" id="KW-0328">Glycosyltransferase</keyword>
<dbReference type="InterPro" id="IPR001173">
    <property type="entry name" value="Glyco_trans_2-like"/>
</dbReference>
<keyword evidence="4" id="KW-0812">Transmembrane</keyword>
<dbReference type="InterPro" id="IPR029044">
    <property type="entry name" value="Nucleotide-diphossugar_trans"/>
</dbReference>
<evidence type="ECO:0000256" key="3">
    <source>
        <dbReference type="ARBA" id="ARBA00022679"/>
    </source>
</evidence>
<evidence type="ECO:0000256" key="1">
    <source>
        <dbReference type="ARBA" id="ARBA00006739"/>
    </source>
</evidence>
<keyword evidence="4" id="KW-0472">Membrane</keyword>
<dbReference type="CDD" id="cd02525">
    <property type="entry name" value="Succinoglycan_BP_ExoA"/>
    <property type="match status" value="1"/>
</dbReference>
<name>A0A2W1NEI4_9FLAO</name>
<proteinExistence type="inferred from homology"/>
<dbReference type="SUPFAM" id="SSF53448">
    <property type="entry name" value="Nucleotide-diphospho-sugar transferases"/>
    <property type="match status" value="1"/>
</dbReference>
<organism evidence="6 7">
    <name type="scientific">Putridiphycobacter roseus</name>
    <dbReference type="NCBI Taxonomy" id="2219161"/>
    <lineage>
        <taxon>Bacteria</taxon>
        <taxon>Pseudomonadati</taxon>
        <taxon>Bacteroidota</taxon>
        <taxon>Flavobacteriia</taxon>
        <taxon>Flavobacteriales</taxon>
        <taxon>Crocinitomicaceae</taxon>
        <taxon>Putridiphycobacter</taxon>
    </lineage>
</organism>
<dbReference type="AlphaFoldDB" id="A0A2W1NEI4"/>
<keyword evidence="3 6" id="KW-0808">Transferase</keyword>
<dbReference type="OrthoDB" id="597270at2"/>
<comment type="caution">
    <text evidence="6">The sequence shown here is derived from an EMBL/GenBank/DDBJ whole genome shotgun (WGS) entry which is preliminary data.</text>
</comment>
<accession>A0A2W1NEI4</accession>
<keyword evidence="4" id="KW-1133">Transmembrane helix</keyword>
<evidence type="ECO:0000313" key="7">
    <source>
        <dbReference type="Proteomes" id="UP000249248"/>
    </source>
</evidence>
<dbReference type="Pfam" id="PF00535">
    <property type="entry name" value="Glycos_transf_2"/>
    <property type="match status" value="1"/>
</dbReference>